<organism evidence="2 3">
    <name type="scientific">Glomus cerebriforme</name>
    <dbReference type="NCBI Taxonomy" id="658196"/>
    <lineage>
        <taxon>Eukaryota</taxon>
        <taxon>Fungi</taxon>
        <taxon>Fungi incertae sedis</taxon>
        <taxon>Mucoromycota</taxon>
        <taxon>Glomeromycotina</taxon>
        <taxon>Glomeromycetes</taxon>
        <taxon>Glomerales</taxon>
        <taxon>Glomeraceae</taxon>
        <taxon>Glomus</taxon>
    </lineage>
</organism>
<accession>A0A397T1P4</accession>
<dbReference type="Proteomes" id="UP000265703">
    <property type="component" value="Unassembled WGS sequence"/>
</dbReference>
<evidence type="ECO:0000313" key="3">
    <source>
        <dbReference type="Proteomes" id="UP000265703"/>
    </source>
</evidence>
<feature type="region of interest" description="Disordered" evidence="1">
    <location>
        <begin position="1"/>
        <end position="44"/>
    </location>
</feature>
<protein>
    <submittedName>
        <fullName evidence="2">Uncharacterized protein</fullName>
    </submittedName>
</protein>
<proteinExistence type="predicted"/>
<name>A0A397T1P4_9GLOM</name>
<dbReference type="EMBL" id="QKYT01000135">
    <property type="protein sequence ID" value="RIA92083.1"/>
    <property type="molecule type" value="Genomic_DNA"/>
</dbReference>
<evidence type="ECO:0000313" key="2">
    <source>
        <dbReference type="EMBL" id="RIA92083.1"/>
    </source>
</evidence>
<dbReference type="AlphaFoldDB" id="A0A397T1P4"/>
<evidence type="ECO:0000256" key="1">
    <source>
        <dbReference type="SAM" id="MobiDB-lite"/>
    </source>
</evidence>
<keyword evidence="3" id="KW-1185">Reference proteome</keyword>
<sequence length="60" mass="6608">MTPAVRSRSAVFLGDGGTGNKDRKKASLDDPGRRTKEMQRRTGSALRRTCLLDLSKRCGQ</sequence>
<gene>
    <name evidence="2" type="ORF">C1645_821160</name>
</gene>
<comment type="caution">
    <text evidence="2">The sequence shown here is derived from an EMBL/GenBank/DDBJ whole genome shotgun (WGS) entry which is preliminary data.</text>
</comment>
<reference evidence="2 3" key="1">
    <citation type="submission" date="2018-06" db="EMBL/GenBank/DDBJ databases">
        <title>Comparative genomics reveals the genomic features of Rhizophagus irregularis, R. cerebriforme, R. diaphanum and Gigaspora rosea, and their symbiotic lifestyle signature.</title>
        <authorList>
            <person name="Morin E."/>
            <person name="San Clemente H."/>
            <person name="Chen E.C.H."/>
            <person name="De La Providencia I."/>
            <person name="Hainaut M."/>
            <person name="Kuo A."/>
            <person name="Kohler A."/>
            <person name="Murat C."/>
            <person name="Tang N."/>
            <person name="Roy S."/>
            <person name="Loubradou J."/>
            <person name="Henrissat B."/>
            <person name="Grigoriev I.V."/>
            <person name="Corradi N."/>
            <person name="Roux C."/>
            <person name="Martin F.M."/>
        </authorList>
    </citation>
    <scope>NUCLEOTIDE SEQUENCE [LARGE SCALE GENOMIC DNA]</scope>
    <source>
        <strain evidence="2 3">DAOM 227022</strain>
    </source>
</reference>
<feature type="compositionally biased region" description="Basic and acidic residues" evidence="1">
    <location>
        <begin position="25"/>
        <end position="40"/>
    </location>
</feature>